<dbReference type="Proteomes" id="UP000678393">
    <property type="component" value="Unassembled WGS sequence"/>
</dbReference>
<dbReference type="PANTHER" id="PTHR10404:SF46">
    <property type="entry name" value="VACUOLAR PROTEIN SORTING-ASSOCIATED PROTEIN 70"/>
    <property type="match status" value="1"/>
</dbReference>
<evidence type="ECO:0000313" key="1">
    <source>
        <dbReference type="EMBL" id="CAG5131138.1"/>
    </source>
</evidence>
<dbReference type="AlphaFoldDB" id="A0A8S3ZT19"/>
<evidence type="ECO:0000313" key="2">
    <source>
        <dbReference type="Proteomes" id="UP000678393"/>
    </source>
</evidence>
<gene>
    <name evidence="1" type="ORF">CUNI_LOCUS16696</name>
</gene>
<reference evidence="1" key="1">
    <citation type="submission" date="2021-04" db="EMBL/GenBank/DDBJ databases">
        <authorList>
            <consortium name="Molecular Ecology Group"/>
        </authorList>
    </citation>
    <scope>NUCLEOTIDE SEQUENCE</scope>
</reference>
<comment type="caution">
    <text evidence="1">The sequence shown here is derived from an EMBL/GenBank/DDBJ whole genome shotgun (WGS) entry which is preliminary data.</text>
</comment>
<dbReference type="InterPro" id="IPR046450">
    <property type="entry name" value="PA_dom_sf"/>
</dbReference>
<sequence>VKNCEAHGAQAVLLYWEPHDAKDDIDAPVDASYIPFVSSVTYSTESTIWRPSIPCQTISSNQAKLVLSLLYQANNSRAAPDSWQGSLVTSYFLGGQNSDSLMVHLSVFNKPEKQRIQNFVSTVQGTDEPDRYVIVGAPRSSLPGQSQDAVASTSVLIQLAHSFHYMYNQHQWKPRRGVKLISWGGAEFSNSGMLHYINNYHLLLNRRAVAYFDLSQLAVGNGSIVANIPPGIHQLVTATTFDVPDPRNAEQTLQMSWNQLVEKDKHLNQQDIIPLESYHSDSTHNPFLHVVGIPEVKLQYRAPPGSQNSVQAMTSEDLGHHYKFHMTVTHIVTKTLLTIIDNELLPLNLLNEASAIQAAMWQTLDVLDHCYPDMDHFNPVTTLSEDLLKTAEDFREVASMFVKRFDKPGVRMVNDISMSFQQFFLKNNNGLSQHILYPALADGTLMKALDLCEVLEVTQERNITTELAESLTRALKDAMTLLHFSA</sequence>
<dbReference type="InterPro" id="IPR039373">
    <property type="entry name" value="Peptidase_M28B"/>
</dbReference>
<proteinExistence type="predicted"/>
<dbReference type="SUPFAM" id="SSF52025">
    <property type="entry name" value="PA domain"/>
    <property type="match status" value="1"/>
</dbReference>
<name>A0A8S3ZT19_9EUPU</name>
<dbReference type="GO" id="GO:0004180">
    <property type="term" value="F:carboxypeptidase activity"/>
    <property type="evidence" value="ECO:0007669"/>
    <property type="project" value="TreeGrafter"/>
</dbReference>
<organism evidence="1 2">
    <name type="scientific">Candidula unifasciata</name>
    <dbReference type="NCBI Taxonomy" id="100452"/>
    <lineage>
        <taxon>Eukaryota</taxon>
        <taxon>Metazoa</taxon>
        <taxon>Spiralia</taxon>
        <taxon>Lophotrochozoa</taxon>
        <taxon>Mollusca</taxon>
        <taxon>Gastropoda</taxon>
        <taxon>Heterobranchia</taxon>
        <taxon>Euthyneura</taxon>
        <taxon>Panpulmonata</taxon>
        <taxon>Eupulmonata</taxon>
        <taxon>Stylommatophora</taxon>
        <taxon>Helicina</taxon>
        <taxon>Helicoidea</taxon>
        <taxon>Geomitridae</taxon>
        <taxon>Candidula</taxon>
    </lineage>
</organism>
<dbReference type="OrthoDB" id="5841748at2759"/>
<dbReference type="PANTHER" id="PTHR10404">
    <property type="entry name" value="N-ACETYLATED-ALPHA-LINKED ACIDIC DIPEPTIDASE"/>
    <property type="match status" value="1"/>
</dbReference>
<keyword evidence="2" id="KW-1185">Reference proteome</keyword>
<dbReference type="Gene3D" id="3.40.630.10">
    <property type="entry name" value="Zn peptidases"/>
    <property type="match status" value="1"/>
</dbReference>
<accession>A0A8S3ZT19</accession>
<protein>
    <submittedName>
        <fullName evidence="1">Uncharacterized protein</fullName>
    </submittedName>
</protein>
<feature type="non-terminal residue" evidence="1">
    <location>
        <position position="1"/>
    </location>
</feature>
<dbReference type="EMBL" id="CAJHNH020004491">
    <property type="protein sequence ID" value="CAG5131138.1"/>
    <property type="molecule type" value="Genomic_DNA"/>
</dbReference>
<dbReference type="SUPFAM" id="SSF53187">
    <property type="entry name" value="Zn-dependent exopeptidases"/>
    <property type="match status" value="1"/>
</dbReference>